<protein>
    <submittedName>
        <fullName evidence="2">Uncharacterized protein</fullName>
    </submittedName>
</protein>
<evidence type="ECO:0000256" key="1">
    <source>
        <dbReference type="SAM" id="MobiDB-lite"/>
    </source>
</evidence>
<dbReference type="EMBL" id="FN657865">
    <property type="protein sequence ID" value="CBY43125.1"/>
    <property type="molecule type" value="Genomic_DNA"/>
</dbReference>
<gene>
    <name evidence="2" type="ORF">GSOID_T00027699001</name>
</gene>
<organism evidence="2">
    <name type="scientific">Oikopleura dioica</name>
    <name type="common">Tunicate</name>
    <dbReference type="NCBI Taxonomy" id="34765"/>
    <lineage>
        <taxon>Eukaryota</taxon>
        <taxon>Metazoa</taxon>
        <taxon>Chordata</taxon>
        <taxon>Tunicata</taxon>
        <taxon>Appendicularia</taxon>
        <taxon>Copelata</taxon>
        <taxon>Oikopleuridae</taxon>
        <taxon>Oikopleura</taxon>
    </lineage>
</organism>
<dbReference type="Proteomes" id="UP000011014">
    <property type="component" value="Unassembled WGS sequence"/>
</dbReference>
<dbReference type="AlphaFoldDB" id="E4Z5Z7"/>
<accession>E4Z5Z7</accession>
<proteinExistence type="predicted"/>
<reference evidence="2" key="1">
    <citation type="journal article" date="2010" name="Science">
        <title>Plasticity of animal genome architecture unmasked by rapid evolution of a pelagic tunicate.</title>
        <authorList>
            <person name="Denoeud F."/>
            <person name="Henriet S."/>
            <person name="Mungpakdee S."/>
            <person name="Aury J.M."/>
            <person name="Da Silva C."/>
            <person name="Brinkmann H."/>
            <person name="Mikhaleva J."/>
            <person name="Olsen L.C."/>
            <person name="Jubin C."/>
            <person name="Canestro C."/>
            <person name="Bouquet J.M."/>
            <person name="Danks G."/>
            <person name="Poulain J."/>
            <person name="Campsteijn C."/>
            <person name="Adamski M."/>
            <person name="Cross I."/>
            <person name="Yadetie F."/>
            <person name="Muffato M."/>
            <person name="Louis A."/>
            <person name="Butcher S."/>
            <person name="Tsagkogeorga G."/>
            <person name="Konrad A."/>
            <person name="Singh S."/>
            <person name="Jensen M.F."/>
            <person name="Cong E.H."/>
            <person name="Eikeseth-Otteraa H."/>
            <person name="Noel B."/>
            <person name="Anthouard V."/>
            <person name="Porcel B.M."/>
            <person name="Kachouri-Lafond R."/>
            <person name="Nishino A."/>
            <person name="Ugolini M."/>
            <person name="Chourrout P."/>
            <person name="Nishida H."/>
            <person name="Aasland R."/>
            <person name="Huzurbazar S."/>
            <person name="Westhof E."/>
            <person name="Delsuc F."/>
            <person name="Lehrach H."/>
            <person name="Reinhardt R."/>
            <person name="Weissenbach J."/>
            <person name="Roy S.W."/>
            <person name="Artiguenave F."/>
            <person name="Postlethwait J.H."/>
            <person name="Manak J.R."/>
            <person name="Thompson E.M."/>
            <person name="Jaillon O."/>
            <person name="Du Pasquier L."/>
            <person name="Boudinot P."/>
            <person name="Liberles D.A."/>
            <person name="Volff J.N."/>
            <person name="Philippe H."/>
            <person name="Lenhard B."/>
            <person name="Roest Crollius H."/>
            <person name="Wincker P."/>
            <person name="Chourrout D."/>
        </authorList>
    </citation>
    <scope>NUCLEOTIDE SEQUENCE [LARGE SCALE GENOMIC DNA]</scope>
</reference>
<sequence>MAELDQSIQRHSRRFRNGSSSPYRSEIRVFRGKYDFLHPRPVPGH</sequence>
<name>E4Z5Z7_OIKDI</name>
<feature type="region of interest" description="Disordered" evidence="1">
    <location>
        <begin position="1"/>
        <end position="22"/>
    </location>
</feature>
<evidence type="ECO:0000313" key="2">
    <source>
        <dbReference type="EMBL" id="CBY43125.1"/>
    </source>
</evidence>